<feature type="compositionally biased region" description="Basic residues" evidence="1">
    <location>
        <begin position="324"/>
        <end position="333"/>
    </location>
</feature>
<feature type="compositionally biased region" description="Acidic residues" evidence="1">
    <location>
        <begin position="350"/>
        <end position="367"/>
    </location>
</feature>
<reference evidence="2" key="2">
    <citation type="submission" date="2023-06" db="EMBL/GenBank/DDBJ databases">
        <authorList>
            <consortium name="Lawrence Berkeley National Laboratory"/>
            <person name="Haridas S."/>
            <person name="Hensen N."/>
            <person name="Bonometti L."/>
            <person name="Westerberg I."/>
            <person name="Brannstrom I.O."/>
            <person name="Guillou S."/>
            <person name="Cros-Aarteil S."/>
            <person name="Calhoun S."/>
            <person name="Kuo A."/>
            <person name="Mondo S."/>
            <person name="Pangilinan J."/>
            <person name="Riley R."/>
            <person name="Labutti K."/>
            <person name="Andreopoulos B."/>
            <person name="Lipzen A."/>
            <person name="Chen C."/>
            <person name="Yanf M."/>
            <person name="Daum C."/>
            <person name="Ng V."/>
            <person name="Clum A."/>
            <person name="Steindorff A."/>
            <person name="Ohm R."/>
            <person name="Martin F."/>
            <person name="Silar P."/>
            <person name="Natvig D."/>
            <person name="Lalanne C."/>
            <person name="Gautier V."/>
            <person name="Ament-Velasquez S.L."/>
            <person name="Kruys A."/>
            <person name="Hutchinson M.I."/>
            <person name="Powell A.J."/>
            <person name="Barry K."/>
            <person name="Miller A.N."/>
            <person name="Grigoriev I.V."/>
            <person name="Debuchy R."/>
            <person name="Gladieux P."/>
            <person name="Thoren M.H."/>
            <person name="Johannesson H."/>
        </authorList>
    </citation>
    <scope>NUCLEOTIDE SEQUENCE</scope>
    <source>
        <strain evidence="2">CBS 560.94</strain>
    </source>
</reference>
<feature type="region of interest" description="Disordered" evidence="1">
    <location>
        <begin position="1"/>
        <end position="179"/>
    </location>
</feature>
<feature type="region of interest" description="Disordered" evidence="1">
    <location>
        <begin position="316"/>
        <end position="367"/>
    </location>
</feature>
<protein>
    <submittedName>
        <fullName evidence="2">Uncharacterized protein</fullName>
    </submittedName>
</protein>
<evidence type="ECO:0000256" key="1">
    <source>
        <dbReference type="SAM" id="MobiDB-lite"/>
    </source>
</evidence>
<sequence length="367" mass="40003">MPWVDVAEHNPWLSSEDEGASTYTAPTIKEEPRGVVVLEIPSSSPSPIPKGQDVQVVPELPGTHLPAPIAAPNDRAASSHSSPSNSHTNTPRPTTPAGPSVVNGGEGPYNEKGRYGTPSHAHTSQSFAVRNSSSPVAAVSELKRHSSSESLSPAPTEDGGIDDDDDDDDDDDKDGTELKSHVRDPPCFLCVVKTMRGKDSVCYGPAIINHERRTCVNCKKCRRRCDPSPELVLQSFQAWKAERSGTVASERAMKTLKATCAAYRNLQQLVKVGMVPNSTVETLLSGGDPFLPEVPSRAEFTALMRRVKSLEASLQRQNVLRGHSGARTKKAGRRKPDEVKKDEKDPELPDHEDEESYDEETEDEWLP</sequence>
<feature type="compositionally biased region" description="Low complexity" evidence="1">
    <location>
        <begin position="75"/>
        <end position="92"/>
    </location>
</feature>
<gene>
    <name evidence="2" type="ORF">B0H65DRAFT_465072</name>
</gene>
<reference evidence="2" key="1">
    <citation type="journal article" date="2023" name="Mol. Phylogenet. Evol.">
        <title>Genome-scale phylogeny and comparative genomics of the fungal order Sordariales.</title>
        <authorList>
            <person name="Hensen N."/>
            <person name="Bonometti L."/>
            <person name="Westerberg I."/>
            <person name="Brannstrom I.O."/>
            <person name="Guillou S."/>
            <person name="Cros-Aarteil S."/>
            <person name="Calhoun S."/>
            <person name="Haridas S."/>
            <person name="Kuo A."/>
            <person name="Mondo S."/>
            <person name="Pangilinan J."/>
            <person name="Riley R."/>
            <person name="LaButti K."/>
            <person name="Andreopoulos B."/>
            <person name="Lipzen A."/>
            <person name="Chen C."/>
            <person name="Yan M."/>
            <person name="Daum C."/>
            <person name="Ng V."/>
            <person name="Clum A."/>
            <person name="Steindorff A."/>
            <person name="Ohm R.A."/>
            <person name="Martin F."/>
            <person name="Silar P."/>
            <person name="Natvig D.O."/>
            <person name="Lalanne C."/>
            <person name="Gautier V."/>
            <person name="Ament-Velasquez S.L."/>
            <person name="Kruys A."/>
            <person name="Hutchinson M.I."/>
            <person name="Powell A.J."/>
            <person name="Barry K."/>
            <person name="Miller A.N."/>
            <person name="Grigoriev I.V."/>
            <person name="Debuchy R."/>
            <person name="Gladieux P."/>
            <person name="Hiltunen Thoren M."/>
            <person name="Johannesson H."/>
        </authorList>
    </citation>
    <scope>NUCLEOTIDE SEQUENCE</scope>
    <source>
        <strain evidence="2">CBS 560.94</strain>
    </source>
</reference>
<comment type="caution">
    <text evidence="2">The sequence shown here is derived from an EMBL/GenBank/DDBJ whole genome shotgun (WGS) entry which is preliminary data.</text>
</comment>
<evidence type="ECO:0000313" key="2">
    <source>
        <dbReference type="EMBL" id="KAK3344951.1"/>
    </source>
</evidence>
<dbReference type="RefSeq" id="XP_062681564.1">
    <property type="nucleotide sequence ID" value="XM_062826789.1"/>
</dbReference>
<dbReference type="EMBL" id="JAUEPP010000004">
    <property type="protein sequence ID" value="KAK3344951.1"/>
    <property type="molecule type" value="Genomic_DNA"/>
</dbReference>
<feature type="compositionally biased region" description="Acidic residues" evidence="1">
    <location>
        <begin position="159"/>
        <end position="174"/>
    </location>
</feature>
<proteinExistence type="predicted"/>
<accession>A0AAE0JES9</accession>
<evidence type="ECO:0000313" key="3">
    <source>
        <dbReference type="Proteomes" id="UP001278500"/>
    </source>
</evidence>
<feature type="compositionally biased region" description="Basic and acidic residues" evidence="1">
    <location>
        <begin position="334"/>
        <end position="349"/>
    </location>
</feature>
<name>A0AAE0JES9_9PEZI</name>
<keyword evidence="3" id="KW-1185">Reference proteome</keyword>
<organism evidence="2 3">
    <name type="scientific">Neurospora tetraspora</name>
    <dbReference type="NCBI Taxonomy" id="94610"/>
    <lineage>
        <taxon>Eukaryota</taxon>
        <taxon>Fungi</taxon>
        <taxon>Dikarya</taxon>
        <taxon>Ascomycota</taxon>
        <taxon>Pezizomycotina</taxon>
        <taxon>Sordariomycetes</taxon>
        <taxon>Sordariomycetidae</taxon>
        <taxon>Sordariales</taxon>
        <taxon>Sordariaceae</taxon>
        <taxon>Neurospora</taxon>
    </lineage>
</organism>
<feature type="compositionally biased region" description="Polar residues" evidence="1">
    <location>
        <begin position="120"/>
        <end position="135"/>
    </location>
</feature>
<dbReference type="AlphaFoldDB" id="A0AAE0JES9"/>
<dbReference type="Proteomes" id="UP001278500">
    <property type="component" value="Unassembled WGS sequence"/>
</dbReference>
<dbReference type="GeneID" id="87863943"/>